<evidence type="ECO:0000313" key="1">
    <source>
        <dbReference type="EMBL" id="KAL2712229.1"/>
    </source>
</evidence>
<proteinExistence type="predicted"/>
<evidence type="ECO:0000313" key="2">
    <source>
        <dbReference type="Proteomes" id="UP001607302"/>
    </source>
</evidence>
<reference evidence="1 2" key="1">
    <citation type="journal article" date="2024" name="Ann. Entomol. Soc. Am.">
        <title>Genomic analyses of the southern and eastern yellowjacket wasps (Hymenoptera: Vespidae) reveal evolutionary signatures of social life.</title>
        <authorList>
            <person name="Catto M.A."/>
            <person name="Caine P.B."/>
            <person name="Orr S.E."/>
            <person name="Hunt B.G."/>
            <person name="Goodisman M.A.D."/>
        </authorList>
    </citation>
    <scope>NUCLEOTIDE SEQUENCE [LARGE SCALE GENOMIC DNA]</scope>
    <source>
        <strain evidence="1">233</strain>
        <tissue evidence="1">Head and thorax</tissue>
    </source>
</reference>
<organism evidence="1 2">
    <name type="scientific">Vespula squamosa</name>
    <name type="common">Southern yellow jacket</name>
    <name type="synonym">Wasp</name>
    <dbReference type="NCBI Taxonomy" id="30214"/>
    <lineage>
        <taxon>Eukaryota</taxon>
        <taxon>Metazoa</taxon>
        <taxon>Ecdysozoa</taxon>
        <taxon>Arthropoda</taxon>
        <taxon>Hexapoda</taxon>
        <taxon>Insecta</taxon>
        <taxon>Pterygota</taxon>
        <taxon>Neoptera</taxon>
        <taxon>Endopterygota</taxon>
        <taxon>Hymenoptera</taxon>
        <taxon>Apocrita</taxon>
        <taxon>Aculeata</taxon>
        <taxon>Vespoidea</taxon>
        <taxon>Vespidae</taxon>
        <taxon>Vespinae</taxon>
        <taxon>Vespula</taxon>
    </lineage>
</organism>
<name>A0ABD1ZV33_VESSQ</name>
<sequence>MVDRFIFCRLIISKESKLFLSGRIGQNRARGSPYAVASTWWDLGRIIFNNIMQVIPGEWLHISVRFQNLFYLILIKH</sequence>
<dbReference type="EMBL" id="JAUDFV010000167">
    <property type="protein sequence ID" value="KAL2712229.1"/>
    <property type="molecule type" value="Genomic_DNA"/>
</dbReference>
<dbReference type="Proteomes" id="UP001607302">
    <property type="component" value="Unassembled WGS sequence"/>
</dbReference>
<protein>
    <submittedName>
        <fullName evidence="1">Uncharacterized protein</fullName>
    </submittedName>
</protein>
<accession>A0ABD1ZV33</accession>
<keyword evidence="2" id="KW-1185">Reference proteome</keyword>
<comment type="caution">
    <text evidence="1">The sequence shown here is derived from an EMBL/GenBank/DDBJ whole genome shotgun (WGS) entry which is preliminary data.</text>
</comment>
<dbReference type="AlphaFoldDB" id="A0ABD1ZV33"/>
<gene>
    <name evidence="1" type="ORF">V1478_018464</name>
</gene>